<feature type="signal peptide" evidence="1">
    <location>
        <begin position="1"/>
        <end position="21"/>
    </location>
</feature>
<feature type="chain" id="PRO_5025399138" evidence="1">
    <location>
        <begin position="22"/>
        <end position="132"/>
    </location>
</feature>
<protein>
    <submittedName>
        <fullName evidence="2">Uncharacterized protein</fullName>
    </submittedName>
</protein>
<dbReference type="EMBL" id="JAAIKD010000001">
    <property type="protein sequence ID" value="NEV93017.1"/>
    <property type="molecule type" value="Genomic_DNA"/>
</dbReference>
<comment type="caution">
    <text evidence="2">The sequence shown here is derived from an EMBL/GenBank/DDBJ whole genome shotgun (WGS) entry which is preliminary data.</text>
</comment>
<evidence type="ECO:0000313" key="2">
    <source>
        <dbReference type="EMBL" id="NEV93017.1"/>
    </source>
</evidence>
<keyword evidence="1" id="KW-0732">Signal</keyword>
<evidence type="ECO:0000313" key="3">
    <source>
        <dbReference type="Proteomes" id="UP000478505"/>
    </source>
</evidence>
<keyword evidence="3" id="KW-1185">Reference proteome</keyword>
<reference evidence="2 3" key="1">
    <citation type="submission" date="2020-02" db="EMBL/GenBank/DDBJ databases">
        <title>Flavobacteriaceae Psychroflexus bacterium YR1-1, complete genome.</title>
        <authorList>
            <person name="Li Y."/>
            <person name="Wu S."/>
        </authorList>
    </citation>
    <scope>NUCLEOTIDE SEQUENCE [LARGE SCALE GENOMIC DNA]</scope>
    <source>
        <strain evidence="2 3">YR1-1</strain>
    </source>
</reference>
<dbReference type="RefSeq" id="WP_164003738.1">
    <property type="nucleotide sequence ID" value="NZ_JAAIKD010000001.1"/>
</dbReference>
<dbReference type="AlphaFoldDB" id="A0A6B3R1T3"/>
<accession>A0A6B3R1T3</accession>
<proteinExistence type="predicted"/>
<organism evidence="2 3">
    <name type="scientific">Psychroflexus aurantiacus</name>
    <dbReference type="NCBI Taxonomy" id="2709310"/>
    <lineage>
        <taxon>Bacteria</taxon>
        <taxon>Pseudomonadati</taxon>
        <taxon>Bacteroidota</taxon>
        <taxon>Flavobacteriia</taxon>
        <taxon>Flavobacteriales</taxon>
        <taxon>Flavobacteriaceae</taxon>
        <taxon>Psychroflexus</taxon>
    </lineage>
</organism>
<gene>
    <name evidence="2" type="ORF">G3567_02505</name>
</gene>
<evidence type="ECO:0000256" key="1">
    <source>
        <dbReference type="SAM" id="SignalP"/>
    </source>
</evidence>
<dbReference type="Proteomes" id="UP000478505">
    <property type="component" value="Unassembled WGS sequence"/>
</dbReference>
<name>A0A6B3R1T3_9FLAO</name>
<sequence length="132" mass="15081">MKSLNILALILFLGGTQLCVAQGKITDFKSVIQEAEYGGVEVVIKPLAFDPSQKDYKSYKHKYGVRICYTVKGNKKAARQDMSFKIHNTGEFSYRLAYGSSYKPSDVNITDIQYFNMEDTPKSQWPRKEDCF</sequence>